<evidence type="ECO:0000259" key="6">
    <source>
        <dbReference type="Pfam" id="PF04932"/>
    </source>
</evidence>
<dbReference type="Pfam" id="PF04932">
    <property type="entry name" value="Wzy_C"/>
    <property type="match status" value="1"/>
</dbReference>
<evidence type="ECO:0000313" key="7">
    <source>
        <dbReference type="EMBL" id="MDM5262925.1"/>
    </source>
</evidence>
<evidence type="ECO:0000256" key="5">
    <source>
        <dbReference type="SAM" id="Phobius"/>
    </source>
</evidence>
<feature type="transmembrane region" description="Helical" evidence="5">
    <location>
        <begin position="393"/>
        <end position="410"/>
    </location>
</feature>
<keyword evidence="3 5" id="KW-1133">Transmembrane helix</keyword>
<protein>
    <submittedName>
        <fullName evidence="7">O-antigen ligase family protein</fullName>
    </submittedName>
</protein>
<feature type="transmembrane region" description="Helical" evidence="5">
    <location>
        <begin position="19"/>
        <end position="35"/>
    </location>
</feature>
<dbReference type="PANTHER" id="PTHR37422">
    <property type="entry name" value="TEICHURONIC ACID BIOSYNTHESIS PROTEIN TUAE"/>
    <property type="match status" value="1"/>
</dbReference>
<feature type="transmembrane region" description="Helical" evidence="5">
    <location>
        <begin position="107"/>
        <end position="122"/>
    </location>
</feature>
<dbReference type="EMBL" id="JAQIBC010000001">
    <property type="protein sequence ID" value="MDM5262925.1"/>
    <property type="molecule type" value="Genomic_DNA"/>
</dbReference>
<feature type="transmembrane region" description="Helical" evidence="5">
    <location>
        <begin position="230"/>
        <end position="246"/>
    </location>
</feature>
<feature type="transmembrane region" description="Helical" evidence="5">
    <location>
        <begin position="255"/>
        <end position="272"/>
    </location>
</feature>
<proteinExistence type="predicted"/>
<evidence type="ECO:0000256" key="1">
    <source>
        <dbReference type="ARBA" id="ARBA00004141"/>
    </source>
</evidence>
<dbReference type="InterPro" id="IPR007016">
    <property type="entry name" value="O-antigen_ligase-rel_domated"/>
</dbReference>
<dbReference type="GO" id="GO:0016874">
    <property type="term" value="F:ligase activity"/>
    <property type="evidence" value="ECO:0007669"/>
    <property type="project" value="UniProtKB-KW"/>
</dbReference>
<evidence type="ECO:0000256" key="3">
    <source>
        <dbReference type="ARBA" id="ARBA00022989"/>
    </source>
</evidence>
<feature type="transmembrane region" description="Helical" evidence="5">
    <location>
        <begin position="41"/>
        <end position="60"/>
    </location>
</feature>
<comment type="caution">
    <text evidence="7">The sequence shown here is derived from an EMBL/GenBank/DDBJ whole genome shotgun (WGS) entry which is preliminary data.</text>
</comment>
<evidence type="ECO:0000256" key="2">
    <source>
        <dbReference type="ARBA" id="ARBA00022692"/>
    </source>
</evidence>
<evidence type="ECO:0000256" key="4">
    <source>
        <dbReference type="ARBA" id="ARBA00023136"/>
    </source>
</evidence>
<name>A0ABT7QPK5_9BACT</name>
<feature type="transmembrane region" description="Helical" evidence="5">
    <location>
        <begin position="131"/>
        <end position="152"/>
    </location>
</feature>
<dbReference type="Proteomes" id="UP001169066">
    <property type="component" value="Unassembled WGS sequence"/>
</dbReference>
<reference evidence="7" key="1">
    <citation type="submission" date="2023-01" db="EMBL/GenBank/DDBJ databases">
        <title>Sulfurovum sp. XTW-4 genome assembly.</title>
        <authorList>
            <person name="Wang J."/>
        </authorList>
    </citation>
    <scope>NUCLEOTIDE SEQUENCE</scope>
    <source>
        <strain evidence="7">XTW-4</strain>
    </source>
</reference>
<keyword evidence="2 5" id="KW-0812">Transmembrane</keyword>
<sequence length="419" mass="49478">MNILNYTLDTYKKFQEKNLFMKIFQILLFIWIFSIPLKNSIYQISTVLIIIFFFIHYLYYKQKTFLLEMLAEYKKLLIVFLAFIVSMTLSSLLGISDKNVLIEILKYFFRYVLILTILFYFYKQKFYSKKWLLTVIFIVLLIHCLDGIYQYITGFDFIAHQTPHGTSNQLTGAIYSVNPFGLLMVVGASISLVLFFDKTHYKSFQYDKIIYFTTLLMFLFTLFHSQSRSAWVMFGIFSIGYMFCYIKHHGIDKKLFYTLSSLFIFSILLFLLDDNLFHRLTLLIQAYSSGRTSTIWPFTIENIIDSPILGYGVDTFKILAVRTPDLRLTALGVHNLTLELLLYTGIVGFSIFHYLIWLTLKESFTKDKIIYFILLLSFIIHMQFDGSLIDSKIHLNIFILLLFFIYSFRLDKKPPDLIK</sequence>
<feature type="transmembrane region" description="Helical" evidence="5">
    <location>
        <begin position="340"/>
        <end position="357"/>
    </location>
</feature>
<keyword evidence="8" id="KW-1185">Reference proteome</keyword>
<keyword evidence="7" id="KW-0436">Ligase</keyword>
<evidence type="ECO:0000313" key="8">
    <source>
        <dbReference type="Proteomes" id="UP001169066"/>
    </source>
</evidence>
<keyword evidence="4 5" id="KW-0472">Membrane</keyword>
<feature type="transmembrane region" description="Helical" evidence="5">
    <location>
        <begin position="208"/>
        <end position="224"/>
    </location>
</feature>
<comment type="subcellular location">
    <subcellularLocation>
        <location evidence="1">Membrane</location>
        <topology evidence="1">Multi-pass membrane protein</topology>
    </subcellularLocation>
</comment>
<feature type="transmembrane region" description="Helical" evidence="5">
    <location>
        <begin position="369"/>
        <end position="387"/>
    </location>
</feature>
<gene>
    <name evidence="7" type="ORF">PF327_01810</name>
</gene>
<dbReference type="InterPro" id="IPR051533">
    <property type="entry name" value="WaaL-like"/>
</dbReference>
<dbReference type="PANTHER" id="PTHR37422:SF13">
    <property type="entry name" value="LIPOPOLYSACCHARIDE BIOSYNTHESIS PROTEIN PA4999-RELATED"/>
    <property type="match status" value="1"/>
</dbReference>
<accession>A0ABT7QPK5</accession>
<feature type="transmembrane region" description="Helical" evidence="5">
    <location>
        <begin position="76"/>
        <end position="95"/>
    </location>
</feature>
<feature type="transmembrane region" description="Helical" evidence="5">
    <location>
        <begin position="172"/>
        <end position="196"/>
    </location>
</feature>
<dbReference type="RefSeq" id="WP_289401079.1">
    <property type="nucleotide sequence ID" value="NZ_JAQIBC010000001.1"/>
</dbReference>
<feature type="domain" description="O-antigen ligase-related" evidence="6">
    <location>
        <begin position="215"/>
        <end position="352"/>
    </location>
</feature>
<organism evidence="7 8">
    <name type="scientific">Sulfurovum xiamenensis</name>
    <dbReference type="NCBI Taxonomy" id="3019066"/>
    <lineage>
        <taxon>Bacteria</taxon>
        <taxon>Pseudomonadati</taxon>
        <taxon>Campylobacterota</taxon>
        <taxon>Epsilonproteobacteria</taxon>
        <taxon>Campylobacterales</taxon>
        <taxon>Sulfurovaceae</taxon>
        <taxon>Sulfurovum</taxon>
    </lineage>
</organism>